<evidence type="ECO:0000256" key="5">
    <source>
        <dbReference type="ARBA" id="ARBA00022989"/>
    </source>
</evidence>
<dbReference type="PROSITE" id="PS00216">
    <property type="entry name" value="SUGAR_TRANSPORT_1"/>
    <property type="match status" value="1"/>
</dbReference>
<dbReference type="PANTHER" id="PTHR43045">
    <property type="entry name" value="SHIKIMATE TRANSPORTER"/>
    <property type="match status" value="1"/>
</dbReference>
<comment type="subcellular location">
    <subcellularLocation>
        <location evidence="1">Cell membrane</location>
        <topology evidence="1">Multi-pass membrane protein</topology>
    </subcellularLocation>
</comment>
<dbReference type="RefSeq" id="WP_073575413.1">
    <property type="nucleotide sequence ID" value="NZ_BAAAJZ010000015.1"/>
</dbReference>
<feature type="transmembrane region" description="Helical" evidence="8">
    <location>
        <begin position="165"/>
        <end position="188"/>
    </location>
</feature>
<dbReference type="PROSITE" id="PS50850">
    <property type="entry name" value="MFS"/>
    <property type="match status" value="1"/>
</dbReference>
<feature type="transmembrane region" description="Helical" evidence="8">
    <location>
        <begin position="46"/>
        <end position="69"/>
    </location>
</feature>
<protein>
    <submittedName>
        <fullName evidence="10">MFS family permease</fullName>
    </submittedName>
</protein>
<keyword evidence="6 8" id="KW-0472">Membrane</keyword>
<feature type="transmembrane region" description="Helical" evidence="8">
    <location>
        <begin position="282"/>
        <end position="302"/>
    </location>
</feature>
<keyword evidence="4 8" id="KW-0812">Transmembrane</keyword>
<dbReference type="Proteomes" id="UP000549695">
    <property type="component" value="Unassembled WGS sequence"/>
</dbReference>
<evidence type="ECO:0000256" key="3">
    <source>
        <dbReference type="ARBA" id="ARBA00022475"/>
    </source>
</evidence>
<feature type="transmembrane region" description="Helical" evidence="8">
    <location>
        <begin position="314"/>
        <end position="333"/>
    </location>
</feature>
<evidence type="ECO:0000256" key="4">
    <source>
        <dbReference type="ARBA" id="ARBA00022692"/>
    </source>
</evidence>
<keyword evidence="11" id="KW-1185">Reference proteome</keyword>
<evidence type="ECO:0000256" key="1">
    <source>
        <dbReference type="ARBA" id="ARBA00004651"/>
    </source>
</evidence>
<dbReference type="GeneID" id="98051560"/>
<feature type="domain" description="Major facilitator superfamily (MFS) profile" evidence="9">
    <location>
        <begin position="16"/>
        <end position="431"/>
    </location>
</feature>
<reference evidence="10 11" key="1">
    <citation type="submission" date="2020-07" db="EMBL/GenBank/DDBJ databases">
        <title>Sequencing the genomes of 1000 actinobacteria strains.</title>
        <authorList>
            <person name="Klenk H.-P."/>
        </authorList>
    </citation>
    <scope>NUCLEOTIDE SEQUENCE [LARGE SCALE GENOMIC DNA]</scope>
    <source>
        <strain evidence="10 11">DSM 44749</strain>
    </source>
</reference>
<organism evidence="10 11">
    <name type="scientific">Pseudonocardia alni</name>
    <name type="common">Amycolata alni</name>
    <dbReference type="NCBI Taxonomy" id="33907"/>
    <lineage>
        <taxon>Bacteria</taxon>
        <taxon>Bacillati</taxon>
        <taxon>Actinomycetota</taxon>
        <taxon>Actinomycetes</taxon>
        <taxon>Pseudonocardiales</taxon>
        <taxon>Pseudonocardiaceae</taxon>
        <taxon>Pseudonocardia</taxon>
    </lineage>
</organism>
<dbReference type="EMBL" id="JACCCZ010000001">
    <property type="protein sequence ID" value="NYG01490.1"/>
    <property type="molecule type" value="Genomic_DNA"/>
</dbReference>
<feature type="transmembrane region" description="Helical" evidence="8">
    <location>
        <begin position="405"/>
        <end position="426"/>
    </location>
</feature>
<dbReference type="InterPro" id="IPR020846">
    <property type="entry name" value="MFS_dom"/>
</dbReference>
<dbReference type="Gene3D" id="1.20.1250.20">
    <property type="entry name" value="MFS general substrate transporter like domains"/>
    <property type="match status" value="2"/>
</dbReference>
<evidence type="ECO:0000256" key="6">
    <source>
        <dbReference type="ARBA" id="ARBA00023136"/>
    </source>
</evidence>
<evidence type="ECO:0000256" key="7">
    <source>
        <dbReference type="SAM" id="MobiDB-lite"/>
    </source>
</evidence>
<feature type="transmembrane region" description="Helical" evidence="8">
    <location>
        <begin position="194"/>
        <end position="213"/>
    </location>
</feature>
<keyword evidence="2" id="KW-0813">Transport</keyword>
<gene>
    <name evidence="10" type="ORF">HDA37_001775</name>
</gene>
<keyword evidence="3" id="KW-1003">Cell membrane</keyword>
<evidence type="ECO:0000256" key="2">
    <source>
        <dbReference type="ARBA" id="ARBA00022448"/>
    </source>
</evidence>
<comment type="caution">
    <text evidence="10">The sequence shown here is derived from an EMBL/GenBank/DDBJ whole genome shotgun (WGS) entry which is preliminary data.</text>
</comment>
<feature type="transmembrane region" description="Helical" evidence="8">
    <location>
        <begin position="90"/>
        <end position="110"/>
    </location>
</feature>
<evidence type="ECO:0000259" key="9">
    <source>
        <dbReference type="PROSITE" id="PS50850"/>
    </source>
</evidence>
<dbReference type="InterPro" id="IPR005829">
    <property type="entry name" value="Sugar_transporter_CS"/>
</dbReference>
<feature type="region of interest" description="Disordered" evidence="7">
    <location>
        <begin position="436"/>
        <end position="463"/>
    </location>
</feature>
<dbReference type="Pfam" id="PF07690">
    <property type="entry name" value="MFS_1"/>
    <property type="match status" value="1"/>
</dbReference>
<keyword evidence="5 8" id="KW-1133">Transmembrane helix</keyword>
<feature type="transmembrane region" description="Helical" evidence="8">
    <location>
        <begin position="375"/>
        <end position="399"/>
    </location>
</feature>
<dbReference type="CDD" id="cd17369">
    <property type="entry name" value="MFS_ShiA_like"/>
    <property type="match status" value="1"/>
</dbReference>
<name>A0A852VZF5_PSEA5</name>
<feature type="transmembrane region" description="Helical" evidence="8">
    <location>
        <begin position="122"/>
        <end position="144"/>
    </location>
</feature>
<feature type="transmembrane region" description="Helical" evidence="8">
    <location>
        <begin position="339"/>
        <end position="363"/>
    </location>
</feature>
<dbReference type="GO" id="GO:0005886">
    <property type="term" value="C:plasma membrane"/>
    <property type="evidence" value="ECO:0007669"/>
    <property type="project" value="UniProtKB-SubCell"/>
</dbReference>
<evidence type="ECO:0000313" key="11">
    <source>
        <dbReference type="Proteomes" id="UP000549695"/>
    </source>
</evidence>
<dbReference type="InterPro" id="IPR036259">
    <property type="entry name" value="MFS_trans_sf"/>
</dbReference>
<feature type="transmembrane region" description="Helical" evidence="8">
    <location>
        <begin position="240"/>
        <end position="262"/>
    </location>
</feature>
<dbReference type="GO" id="GO:0022857">
    <property type="term" value="F:transmembrane transporter activity"/>
    <property type="evidence" value="ECO:0007669"/>
    <property type="project" value="InterPro"/>
</dbReference>
<feature type="transmembrane region" description="Helical" evidence="8">
    <location>
        <begin position="16"/>
        <end position="40"/>
    </location>
</feature>
<dbReference type="AlphaFoldDB" id="A0A852VZF5"/>
<dbReference type="SUPFAM" id="SSF103473">
    <property type="entry name" value="MFS general substrate transporter"/>
    <property type="match status" value="1"/>
</dbReference>
<dbReference type="InterPro" id="IPR011701">
    <property type="entry name" value="MFS"/>
</dbReference>
<dbReference type="PANTHER" id="PTHR43045:SF1">
    <property type="entry name" value="SHIKIMATE TRANSPORTER"/>
    <property type="match status" value="1"/>
</dbReference>
<evidence type="ECO:0000256" key="8">
    <source>
        <dbReference type="SAM" id="Phobius"/>
    </source>
</evidence>
<proteinExistence type="predicted"/>
<sequence>MSEPASAMSARQSRRVAFATLIGTTIELYDFFIYATIASLVFSQVFFAPAGAGVAQLLSFATIGISFVFRPLGAFLSGHLGDRVGRRTMLVATLVLMGGATTAIGLLPTFETAGVLAPVLLLLLRILQGIAAGGEWGGAVLMAVEHAPRGWRGRAGAFPQLGSPLGMILASGVTALMTGVISPGQAFLDWGWRIPFLFSVVLIVIGFVVRLSVDESPVFTEMAAKRARSRTPVVELFRRHWALVLLAALIMAGNNAGGYVTMGGFLSAYTTDPDGPFGLDRTSVLLAITGAAVVWAFTTYAAGVLADRIGRRRINLIGYGCLILAVFPMVALVSTGSVWLLFLGVSLFTFGSGLAFGGQAAWYTELFPASVRYSGVAISFAIGSIMGGAFAPLIASAVLQSSGTLYAVAFYLLGMFVLGTIACVLLRDRPDIDLGPDNQAEQERGATVFDRQAPQHAETSVPR</sequence>
<evidence type="ECO:0000313" key="10">
    <source>
        <dbReference type="EMBL" id="NYG01490.1"/>
    </source>
</evidence>
<accession>A0A852VZF5</accession>